<proteinExistence type="inferred from homology"/>
<protein>
    <submittedName>
        <fullName evidence="7">DUF679 domain-containing protein</fullName>
    </submittedName>
</protein>
<comment type="subcellular location">
    <subcellularLocation>
        <location evidence="1">Membrane</location>
        <topology evidence="1">Multi-pass membrane protein</topology>
    </subcellularLocation>
</comment>
<keyword evidence="3 6" id="KW-0812">Transmembrane</keyword>
<name>A0AAD8JNY0_9APIA</name>
<evidence type="ECO:0000256" key="4">
    <source>
        <dbReference type="ARBA" id="ARBA00022989"/>
    </source>
</evidence>
<evidence type="ECO:0000256" key="2">
    <source>
        <dbReference type="ARBA" id="ARBA00008707"/>
    </source>
</evidence>
<keyword evidence="4 6" id="KW-1133">Transmembrane helix</keyword>
<keyword evidence="5 6" id="KW-0472">Membrane</keyword>
<evidence type="ECO:0000313" key="8">
    <source>
        <dbReference type="Proteomes" id="UP001237642"/>
    </source>
</evidence>
<dbReference type="PANTHER" id="PTHR31621:SF6">
    <property type="entry name" value="PROTEIN DMP7"/>
    <property type="match status" value="1"/>
</dbReference>
<evidence type="ECO:0000256" key="5">
    <source>
        <dbReference type="ARBA" id="ARBA00023136"/>
    </source>
</evidence>
<comment type="similarity">
    <text evidence="2">Belongs to the plant DMP1 protein family.</text>
</comment>
<gene>
    <name evidence="7" type="ORF">POM88_004885</name>
</gene>
<evidence type="ECO:0000256" key="3">
    <source>
        <dbReference type="ARBA" id="ARBA00022692"/>
    </source>
</evidence>
<sequence length="221" mass="24583">MNNNVIENEKGTNSLTTMEEQLQPLLDDHQPPGPTLEKPLKTPAQKAMRKTFKRTALLANLLPTGSVLAFNMLSPAFTHEGTCPTAVNKTLTLVLLGLCTISCFFLCFTDSFRDERGKVRYGIATINGLWIVDCSVKVPAEEGQKYRLRFLDFVHGFMSMLVFGAVALFDENVVKCLYPKPSEEEKELLATLPLAVGLICSMLFICFPSQRHGIGFPLSRH</sequence>
<accession>A0AAD8JNY0</accession>
<dbReference type="EMBL" id="JAUIZM010000001">
    <property type="protein sequence ID" value="KAK1405280.1"/>
    <property type="molecule type" value="Genomic_DNA"/>
</dbReference>
<dbReference type="PANTHER" id="PTHR31621">
    <property type="entry name" value="PROTEIN DMP3"/>
    <property type="match status" value="1"/>
</dbReference>
<dbReference type="GO" id="GO:0016020">
    <property type="term" value="C:membrane"/>
    <property type="evidence" value="ECO:0007669"/>
    <property type="project" value="UniProtKB-SubCell"/>
</dbReference>
<evidence type="ECO:0000313" key="7">
    <source>
        <dbReference type="EMBL" id="KAK1405280.1"/>
    </source>
</evidence>
<keyword evidence="8" id="KW-1185">Reference proteome</keyword>
<feature type="transmembrane region" description="Helical" evidence="6">
    <location>
        <begin position="189"/>
        <end position="207"/>
    </location>
</feature>
<organism evidence="7 8">
    <name type="scientific">Heracleum sosnowskyi</name>
    <dbReference type="NCBI Taxonomy" id="360622"/>
    <lineage>
        <taxon>Eukaryota</taxon>
        <taxon>Viridiplantae</taxon>
        <taxon>Streptophyta</taxon>
        <taxon>Embryophyta</taxon>
        <taxon>Tracheophyta</taxon>
        <taxon>Spermatophyta</taxon>
        <taxon>Magnoliopsida</taxon>
        <taxon>eudicotyledons</taxon>
        <taxon>Gunneridae</taxon>
        <taxon>Pentapetalae</taxon>
        <taxon>asterids</taxon>
        <taxon>campanulids</taxon>
        <taxon>Apiales</taxon>
        <taxon>Apiaceae</taxon>
        <taxon>Apioideae</taxon>
        <taxon>apioid superclade</taxon>
        <taxon>Tordylieae</taxon>
        <taxon>Tordyliinae</taxon>
        <taxon>Heracleum</taxon>
    </lineage>
</organism>
<feature type="transmembrane region" description="Helical" evidence="6">
    <location>
        <begin position="56"/>
        <end position="78"/>
    </location>
</feature>
<dbReference type="Pfam" id="PF05078">
    <property type="entry name" value="DUF679"/>
    <property type="match status" value="1"/>
</dbReference>
<dbReference type="AlphaFoldDB" id="A0AAD8JNY0"/>
<evidence type="ECO:0000256" key="1">
    <source>
        <dbReference type="ARBA" id="ARBA00004141"/>
    </source>
</evidence>
<feature type="transmembrane region" description="Helical" evidence="6">
    <location>
        <begin position="90"/>
        <end position="108"/>
    </location>
</feature>
<reference evidence="7" key="1">
    <citation type="submission" date="2023-02" db="EMBL/GenBank/DDBJ databases">
        <title>Genome of toxic invasive species Heracleum sosnowskyi carries increased number of genes despite the absence of recent whole-genome duplications.</title>
        <authorList>
            <person name="Schelkunov M."/>
            <person name="Shtratnikova V."/>
            <person name="Makarenko M."/>
            <person name="Klepikova A."/>
            <person name="Omelchenko D."/>
            <person name="Novikova G."/>
            <person name="Obukhova E."/>
            <person name="Bogdanov V."/>
            <person name="Penin A."/>
            <person name="Logacheva M."/>
        </authorList>
    </citation>
    <scope>NUCLEOTIDE SEQUENCE</scope>
    <source>
        <strain evidence="7">Hsosn_3</strain>
        <tissue evidence="7">Leaf</tissue>
    </source>
</reference>
<dbReference type="InterPro" id="IPR007770">
    <property type="entry name" value="DMP"/>
</dbReference>
<dbReference type="GO" id="GO:0005737">
    <property type="term" value="C:cytoplasm"/>
    <property type="evidence" value="ECO:0007669"/>
    <property type="project" value="UniProtKB-ARBA"/>
</dbReference>
<dbReference type="Proteomes" id="UP001237642">
    <property type="component" value="Unassembled WGS sequence"/>
</dbReference>
<feature type="transmembrane region" description="Helical" evidence="6">
    <location>
        <begin position="150"/>
        <end position="169"/>
    </location>
</feature>
<reference evidence="7" key="2">
    <citation type="submission" date="2023-05" db="EMBL/GenBank/DDBJ databases">
        <authorList>
            <person name="Schelkunov M.I."/>
        </authorList>
    </citation>
    <scope>NUCLEOTIDE SEQUENCE</scope>
    <source>
        <strain evidence="7">Hsosn_3</strain>
        <tissue evidence="7">Leaf</tissue>
    </source>
</reference>
<dbReference type="GO" id="GO:0010256">
    <property type="term" value="P:endomembrane system organization"/>
    <property type="evidence" value="ECO:0007669"/>
    <property type="project" value="TreeGrafter"/>
</dbReference>
<comment type="caution">
    <text evidence="7">The sequence shown here is derived from an EMBL/GenBank/DDBJ whole genome shotgun (WGS) entry which is preliminary data.</text>
</comment>
<evidence type="ECO:0000256" key="6">
    <source>
        <dbReference type="SAM" id="Phobius"/>
    </source>
</evidence>